<evidence type="ECO:0000313" key="3">
    <source>
        <dbReference type="Proteomes" id="UP001652660"/>
    </source>
</evidence>
<dbReference type="Proteomes" id="UP001652660">
    <property type="component" value="Chromosome 10e"/>
</dbReference>
<reference evidence="3" key="1">
    <citation type="journal article" date="2025" name="Foods">
        <title>Unveiling the Microbial Signatures of Arabica Coffee Cherries: Insights into Ripeness Specific Diversity, Functional Traits, and Implications for Quality and Safety.</title>
        <authorList>
            <consortium name="RefSeq"/>
            <person name="Tenea G.N."/>
            <person name="Cifuentes V."/>
            <person name="Reyes P."/>
            <person name="Cevallos-Vallejos M."/>
        </authorList>
    </citation>
    <scope>NUCLEOTIDE SEQUENCE [LARGE SCALE GENOMIC DNA]</scope>
</reference>
<gene>
    <name evidence="4" type="primary">LOC113712078</name>
</gene>
<dbReference type="GO" id="GO:0009451">
    <property type="term" value="P:RNA modification"/>
    <property type="evidence" value="ECO:0007669"/>
    <property type="project" value="InterPro"/>
</dbReference>
<keyword evidence="3" id="KW-1185">Reference proteome</keyword>
<dbReference type="FunFam" id="1.25.40.10:FF:000381">
    <property type="entry name" value="Pentatricopeptide repeat-containing protein"/>
    <property type="match status" value="1"/>
</dbReference>
<dbReference type="FunFam" id="1.25.40.10:FF:000158">
    <property type="entry name" value="pentatricopeptide repeat-containing protein At2g33680"/>
    <property type="match status" value="1"/>
</dbReference>
<sequence>MNAASFLNHVLRNATSTTGHRKPPQSTNAKNLTAAILNHLRLGRISKAVSILFSSPVPLDFSLYARLFQLCASSRAIVEARKVESHLVTFTPNPPTFLLNRAIETYGKCGCLADARELFDEMPRRDGGSWNAMITAYSHNGCPGKALDLFSHMHKSGIYASEVTFSSVFGSCASVLALWLAKQVHGLIVKYGFCGNVILESSLVHVYGKWGMMSESRRMFDEIENPNSVSWNVIVRRYLEMKEGEQAVLMFSKMVRAKVRPLNHTVSNALVACSSIHGLKEGVQIHGYAIKINLEVDEIVSSSLIDMYTKCGDMESASLMFKLPSSKNLIAWTAMVSGYGMSGKIREARELFDEMPERTTVSWNAMLSGYTHFSKWNEALDFLSLMLKETRAVDHVTLGLVLKVSSAIMDIELGKQVHGYVYRHGFYCNLLVSNALLDMYGKCGNLRCARVWFYAISHLRDEVSWNNLLTGYARHELSEETMTMFWKMLGETMPSNFTFATVLAACANIFALEPGKQIHGFMIRNDYEMDIVITGALVDMYSKCRCIDYALAIFKVADLSDVILWNSMILGCFHNRRYEKVLELFMLMENEGIKPDHVTIQGILLACIAEGCVELGRQYFDSMTDKYCIIPRLEHYQSMIELYGRSGWMDELEDFIKKMPFEPTEAMLIRIFDLCQEQKHFKLGEWAADQLNRLNPTIPFQIGTADST</sequence>
<dbReference type="NCBIfam" id="TIGR00756">
    <property type="entry name" value="PPR"/>
    <property type="match status" value="4"/>
</dbReference>
<evidence type="ECO:0000256" key="1">
    <source>
        <dbReference type="ARBA" id="ARBA00022737"/>
    </source>
</evidence>
<dbReference type="Pfam" id="PF13041">
    <property type="entry name" value="PPR_2"/>
    <property type="match status" value="2"/>
</dbReference>
<dbReference type="InterPro" id="IPR046960">
    <property type="entry name" value="PPR_At4g14850-like_plant"/>
</dbReference>
<organism evidence="3 4">
    <name type="scientific">Coffea arabica</name>
    <name type="common">Arabian coffee</name>
    <dbReference type="NCBI Taxonomy" id="13443"/>
    <lineage>
        <taxon>Eukaryota</taxon>
        <taxon>Viridiplantae</taxon>
        <taxon>Streptophyta</taxon>
        <taxon>Embryophyta</taxon>
        <taxon>Tracheophyta</taxon>
        <taxon>Spermatophyta</taxon>
        <taxon>Magnoliopsida</taxon>
        <taxon>eudicotyledons</taxon>
        <taxon>Gunneridae</taxon>
        <taxon>Pentapetalae</taxon>
        <taxon>asterids</taxon>
        <taxon>lamiids</taxon>
        <taxon>Gentianales</taxon>
        <taxon>Rubiaceae</taxon>
        <taxon>Ixoroideae</taxon>
        <taxon>Gardenieae complex</taxon>
        <taxon>Bertiereae - Coffeeae clade</taxon>
        <taxon>Coffeeae</taxon>
        <taxon>Coffea</taxon>
    </lineage>
</organism>
<dbReference type="PANTHER" id="PTHR47926">
    <property type="entry name" value="PENTATRICOPEPTIDE REPEAT-CONTAINING PROTEIN"/>
    <property type="match status" value="1"/>
</dbReference>
<dbReference type="InterPro" id="IPR002885">
    <property type="entry name" value="PPR_rpt"/>
</dbReference>
<proteinExistence type="predicted"/>
<dbReference type="RefSeq" id="XP_027091168.1">
    <property type="nucleotide sequence ID" value="XM_027235367.2"/>
</dbReference>
<dbReference type="Gene3D" id="1.25.40.10">
    <property type="entry name" value="Tetratricopeptide repeat domain"/>
    <property type="match status" value="6"/>
</dbReference>
<keyword evidence="1" id="KW-0677">Repeat</keyword>
<evidence type="ECO:0000256" key="2">
    <source>
        <dbReference type="PROSITE-ProRule" id="PRU00708"/>
    </source>
</evidence>
<dbReference type="PROSITE" id="PS51375">
    <property type="entry name" value="PPR"/>
    <property type="match status" value="5"/>
</dbReference>
<feature type="repeat" description="PPR" evidence="2">
    <location>
        <begin position="126"/>
        <end position="160"/>
    </location>
</feature>
<feature type="repeat" description="PPR" evidence="2">
    <location>
        <begin position="227"/>
        <end position="261"/>
    </location>
</feature>
<dbReference type="GeneID" id="113712078"/>
<accession>A0A6P6UL11</accession>
<dbReference type="FunFam" id="1.25.40.10:FF:000425">
    <property type="entry name" value="Pentatricopeptide repeat-containing protein At3g26540"/>
    <property type="match status" value="1"/>
</dbReference>
<dbReference type="OrthoDB" id="731210at2759"/>
<feature type="repeat" description="PPR" evidence="2">
    <location>
        <begin position="461"/>
        <end position="495"/>
    </location>
</feature>
<evidence type="ECO:0000313" key="4">
    <source>
        <dbReference type="RefSeq" id="XP_027091168.1"/>
    </source>
</evidence>
<dbReference type="InterPro" id="IPR011990">
    <property type="entry name" value="TPR-like_helical_dom_sf"/>
</dbReference>
<protein>
    <submittedName>
        <fullName evidence="4">Pentatricopeptide repeat-containing protein At3g26540-like</fullName>
    </submittedName>
</protein>
<feature type="repeat" description="PPR" evidence="2">
    <location>
        <begin position="561"/>
        <end position="595"/>
    </location>
</feature>
<dbReference type="PANTHER" id="PTHR47926:SF476">
    <property type="entry name" value="PENTATRICOPEPTIDE REPEAT-CONTAINING PROTEIN"/>
    <property type="match status" value="1"/>
</dbReference>
<feature type="repeat" description="PPR" evidence="2">
    <location>
        <begin position="328"/>
        <end position="362"/>
    </location>
</feature>
<dbReference type="GO" id="GO:0099402">
    <property type="term" value="P:plant organ development"/>
    <property type="evidence" value="ECO:0007669"/>
    <property type="project" value="UniProtKB-ARBA"/>
</dbReference>
<dbReference type="Pfam" id="PF01535">
    <property type="entry name" value="PPR"/>
    <property type="match status" value="8"/>
</dbReference>
<dbReference type="AlphaFoldDB" id="A0A6P6UL11"/>
<dbReference type="GO" id="GO:0003723">
    <property type="term" value="F:RNA binding"/>
    <property type="evidence" value="ECO:0007669"/>
    <property type="project" value="InterPro"/>
</dbReference>
<name>A0A6P6UL11_COFAR</name>
<reference evidence="4" key="2">
    <citation type="submission" date="2025-08" db="UniProtKB">
        <authorList>
            <consortium name="RefSeq"/>
        </authorList>
    </citation>
    <scope>IDENTIFICATION</scope>
    <source>
        <tissue evidence="4">Leaves</tissue>
    </source>
</reference>